<evidence type="ECO:0000313" key="5">
    <source>
        <dbReference type="EMBL" id="KAF4354065.1"/>
    </source>
</evidence>
<dbReference type="Gene3D" id="3.30.40.10">
    <property type="entry name" value="Zinc/RING finger domain, C3HC4 (zinc finger)"/>
    <property type="match status" value="1"/>
</dbReference>
<evidence type="ECO:0000313" key="8">
    <source>
        <dbReference type="Proteomes" id="UP000583929"/>
    </source>
</evidence>
<dbReference type="InterPro" id="IPR001841">
    <property type="entry name" value="Znf_RING"/>
</dbReference>
<evidence type="ECO:0000256" key="3">
    <source>
        <dbReference type="SAM" id="Phobius"/>
    </source>
</evidence>
<keyword evidence="3" id="KW-1133">Transmembrane helix</keyword>
<feature type="transmembrane region" description="Helical" evidence="3">
    <location>
        <begin position="20"/>
        <end position="42"/>
    </location>
</feature>
<keyword evidence="1" id="KW-0863">Zinc-finger</keyword>
<keyword evidence="1" id="KW-0862">Zinc</keyword>
<accession>A0A7J6E6K2</accession>
<dbReference type="InterPro" id="IPR013083">
    <property type="entry name" value="Znf_RING/FYVE/PHD"/>
</dbReference>
<dbReference type="SMART" id="SM00184">
    <property type="entry name" value="RING"/>
    <property type="match status" value="1"/>
</dbReference>
<proteinExistence type="predicted"/>
<accession>A0A803NUH2</accession>
<dbReference type="EMBL" id="JAATIQ010000013">
    <property type="protein sequence ID" value="KAF4401222.1"/>
    <property type="molecule type" value="Genomic_DNA"/>
</dbReference>
<feature type="region of interest" description="Disordered" evidence="2">
    <location>
        <begin position="106"/>
        <end position="125"/>
    </location>
</feature>
<gene>
    <name evidence="5" type="ORF">F8388_002465</name>
    <name evidence="6" type="ORF">G4B88_014063</name>
</gene>
<dbReference type="AlphaFoldDB" id="A0A7J6E6K2"/>
<sequence>MNNNPLSPDDDVSPNLGGFRYGIGVSVGVLSVIIIVTLLSYFCTRRTRLSRSPNRTAALVVITNSSSDDFDQDHNHNHNHQVEQGLDDAVLESFPKVMYNQTKVHTIKGSNGRNHHQSSTTSDSSCSICLADYNDSDLLRLLPDCGHLFHLTCVDPWLRQHPTCPICRNSPIPTPLTTPLAEVAPLASRRD</sequence>
<dbReference type="Proteomes" id="UP000525078">
    <property type="component" value="Unassembled WGS sequence"/>
</dbReference>
<dbReference type="SUPFAM" id="SSF57850">
    <property type="entry name" value="RING/U-box"/>
    <property type="match status" value="1"/>
</dbReference>
<dbReference type="OMA" id="YFCTRTS"/>
<evidence type="ECO:0000313" key="6">
    <source>
        <dbReference type="EMBL" id="KAF4401222.1"/>
    </source>
</evidence>
<name>A0A7J6E6K2_CANSA</name>
<organism evidence="5 7">
    <name type="scientific">Cannabis sativa</name>
    <name type="common">Hemp</name>
    <name type="synonym">Marijuana</name>
    <dbReference type="NCBI Taxonomy" id="3483"/>
    <lineage>
        <taxon>Eukaryota</taxon>
        <taxon>Viridiplantae</taxon>
        <taxon>Streptophyta</taxon>
        <taxon>Embryophyta</taxon>
        <taxon>Tracheophyta</taxon>
        <taxon>Spermatophyta</taxon>
        <taxon>Magnoliopsida</taxon>
        <taxon>eudicotyledons</taxon>
        <taxon>Gunneridae</taxon>
        <taxon>Pentapetalae</taxon>
        <taxon>rosids</taxon>
        <taxon>fabids</taxon>
        <taxon>Rosales</taxon>
        <taxon>Cannabaceae</taxon>
        <taxon>Cannabis</taxon>
    </lineage>
</organism>
<dbReference type="GO" id="GO:0008270">
    <property type="term" value="F:zinc ion binding"/>
    <property type="evidence" value="ECO:0007669"/>
    <property type="project" value="UniProtKB-KW"/>
</dbReference>
<keyword evidence="1" id="KW-0479">Metal-binding</keyword>
<reference evidence="7 8" key="1">
    <citation type="journal article" date="2020" name="bioRxiv">
        <title>Sequence and annotation of 42 cannabis genomes reveals extensive copy number variation in cannabinoid synthesis and pathogen resistance genes.</title>
        <authorList>
            <person name="Mckernan K.J."/>
            <person name="Helbert Y."/>
            <person name="Kane L.T."/>
            <person name="Ebling H."/>
            <person name="Zhang L."/>
            <person name="Liu B."/>
            <person name="Eaton Z."/>
            <person name="Mclaughlin S."/>
            <person name="Kingan S."/>
            <person name="Baybayan P."/>
            <person name="Concepcion G."/>
            <person name="Jordan M."/>
            <person name="Riva A."/>
            <person name="Barbazuk W."/>
            <person name="Harkins T."/>
        </authorList>
    </citation>
    <scope>NUCLEOTIDE SEQUENCE [LARGE SCALE GENOMIC DNA]</scope>
    <source>
        <strain evidence="7 8">cv. Jamaican Lion 4</strain>
        <strain evidence="6">Father</strain>
        <strain evidence="5">Mother</strain>
        <tissue evidence="5">Leaf</tissue>
    </source>
</reference>
<dbReference type="InterPro" id="IPR045899">
    <property type="entry name" value="ATL71-like"/>
</dbReference>
<dbReference type="CDD" id="cd16461">
    <property type="entry name" value="RING-H2_EL5-like"/>
    <property type="match status" value="1"/>
</dbReference>
<evidence type="ECO:0000259" key="4">
    <source>
        <dbReference type="PROSITE" id="PS50089"/>
    </source>
</evidence>
<dbReference type="PANTHER" id="PTHR46719">
    <property type="entry name" value="TRANSCRIPTION FACTOR C2H2 FAMILY-RELATED"/>
    <property type="match status" value="1"/>
</dbReference>
<feature type="domain" description="RING-type" evidence="4">
    <location>
        <begin position="126"/>
        <end position="168"/>
    </location>
</feature>
<dbReference type="Proteomes" id="UP000583929">
    <property type="component" value="Unassembled WGS sequence"/>
</dbReference>
<keyword evidence="8" id="KW-1185">Reference proteome</keyword>
<evidence type="ECO:0000313" key="7">
    <source>
        <dbReference type="Proteomes" id="UP000525078"/>
    </source>
</evidence>
<dbReference type="EMBL" id="JAATIP010000285">
    <property type="protein sequence ID" value="KAF4354065.1"/>
    <property type="molecule type" value="Genomic_DNA"/>
</dbReference>
<protein>
    <recommendedName>
        <fullName evidence="4">RING-type domain-containing protein</fullName>
    </recommendedName>
</protein>
<evidence type="ECO:0000256" key="2">
    <source>
        <dbReference type="SAM" id="MobiDB-lite"/>
    </source>
</evidence>
<evidence type="ECO:0000256" key="1">
    <source>
        <dbReference type="PROSITE-ProRule" id="PRU00175"/>
    </source>
</evidence>
<dbReference type="OrthoDB" id="8062037at2759"/>
<dbReference type="PANTHER" id="PTHR46719:SF7">
    <property type="entry name" value="RING-H2 FINGER PROTEIN ATL71-RELATED"/>
    <property type="match status" value="1"/>
</dbReference>
<dbReference type="PROSITE" id="PS50089">
    <property type="entry name" value="ZF_RING_2"/>
    <property type="match status" value="1"/>
</dbReference>
<comment type="caution">
    <text evidence="5">The sequence shown here is derived from an EMBL/GenBank/DDBJ whole genome shotgun (WGS) entry which is preliminary data.</text>
</comment>
<keyword evidence="3" id="KW-0472">Membrane</keyword>
<dbReference type="Pfam" id="PF13639">
    <property type="entry name" value="zf-RING_2"/>
    <property type="match status" value="1"/>
</dbReference>
<keyword evidence="3" id="KW-0812">Transmembrane</keyword>